<evidence type="ECO:0008006" key="4">
    <source>
        <dbReference type="Google" id="ProtNLM"/>
    </source>
</evidence>
<evidence type="ECO:0000313" key="3">
    <source>
        <dbReference type="Proteomes" id="UP001595976"/>
    </source>
</evidence>
<keyword evidence="1" id="KW-0812">Transmembrane</keyword>
<feature type="transmembrane region" description="Helical" evidence="1">
    <location>
        <begin position="112"/>
        <end position="134"/>
    </location>
</feature>
<feature type="transmembrane region" description="Helical" evidence="1">
    <location>
        <begin position="413"/>
        <end position="435"/>
    </location>
</feature>
<feature type="transmembrane region" description="Helical" evidence="1">
    <location>
        <begin position="317"/>
        <end position="341"/>
    </location>
</feature>
<feature type="transmembrane region" description="Helical" evidence="1">
    <location>
        <begin position="140"/>
        <end position="159"/>
    </location>
</feature>
<name>A0ABW0F710_9HYPH</name>
<gene>
    <name evidence="2" type="ORF">ACFPK2_12550</name>
</gene>
<protein>
    <recommendedName>
        <fullName evidence="4">O-antigen/teichoic acid export membrane protein</fullName>
    </recommendedName>
</protein>
<feature type="transmembrane region" description="Helical" evidence="1">
    <location>
        <begin position="45"/>
        <end position="66"/>
    </location>
</feature>
<accession>A0ABW0F710</accession>
<feature type="transmembrane region" description="Helical" evidence="1">
    <location>
        <begin position="283"/>
        <end position="305"/>
    </location>
</feature>
<proteinExistence type="predicted"/>
<feature type="transmembrane region" description="Helical" evidence="1">
    <location>
        <begin position="171"/>
        <end position="192"/>
    </location>
</feature>
<dbReference type="EMBL" id="JBHSLI010000004">
    <property type="protein sequence ID" value="MFC5293819.1"/>
    <property type="molecule type" value="Genomic_DNA"/>
</dbReference>
<evidence type="ECO:0000313" key="2">
    <source>
        <dbReference type="EMBL" id="MFC5293819.1"/>
    </source>
</evidence>
<feature type="transmembrane region" description="Helical" evidence="1">
    <location>
        <begin position="250"/>
        <end position="271"/>
    </location>
</feature>
<keyword evidence="1" id="KW-1133">Transmembrane helix</keyword>
<sequence length="455" mass="47945">MAAHVVMERATFPPSRPSLSLAAGRRFVAARAPILRSSLGSAILLGMRFVQARLISVWGLVVAAALCPPAVFAAFAVFSAAVNFVSTASLLRLEAVFFRSSDPVRLGLAFRLAAAVGAAFLVICALVLAGLALAGWVAPAVAFLFLVSLAARSVLRLIWAEATAEGDFRAIGNSNVVQALVQPVLMLVLIGLFGPKALALFMADACGHVLAALYLLRRRFRPLLPLVEPGAWSVGSLVAAGHRWRDAPRALLPAALLAYGFSIAPILALPYASNALLAAHVALAMRLLDMPTQMFGTVSIPLALNRLRGYAGMRRRFWVRVMMLGLVAASAVLFAAIALVGSVGDSFLDGSQWSGVGDVVAIMSLFYCGIALVGPLQEIASLSRQPLWQVLINALALAGMLGVMLWHGALTPALLYAIGLVSIGRMLLYVAFIWLHLGEAESHADDALAASAAKP</sequence>
<evidence type="ECO:0000256" key="1">
    <source>
        <dbReference type="SAM" id="Phobius"/>
    </source>
</evidence>
<feature type="transmembrane region" description="Helical" evidence="1">
    <location>
        <begin position="386"/>
        <end position="407"/>
    </location>
</feature>
<comment type="caution">
    <text evidence="2">The sequence shown here is derived from an EMBL/GenBank/DDBJ whole genome shotgun (WGS) entry which is preliminary data.</text>
</comment>
<organism evidence="2 3">
    <name type="scientific">Bosea minatitlanensis</name>
    <dbReference type="NCBI Taxonomy" id="128782"/>
    <lineage>
        <taxon>Bacteria</taxon>
        <taxon>Pseudomonadati</taxon>
        <taxon>Pseudomonadota</taxon>
        <taxon>Alphaproteobacteria</taxon>
        <taxon>Hyphomicrobiales</taxon>
        <taxon>Boseaceae</taxon>
        <taxon>Bosea</taxon>
    </lineage>
</organism>
<dbReference type="Proteomes" id="UP001595976">
    <property type="component" value="Unassembled WGS sequence"/>
</dbReference>
<feature type="transmembrane region" description="Helical" evidence="1">
    <location>
        <begin position="353"/>
        <end position="374"/>
    </location>
</feature>
<keyword evidence="1" id="KW-0472">Membrane</keyword>
<keyword evidence="3" id="KW-1185">Reference proteome</keyword>
<reference evidence="3" key="1">
    <citation type="journal article" date="2019" name="Int. J. Syst. Evol. Microbiol.">
        <title>The Global Catalogue of Microorganisms (GCM) 10K type strain sequencing project: providing services to taxonomists for standard genome sequencing and annotation.</title>
        <authorList>
            <consortium name="The Broad Institute Genomics Platform"/>
            <consortium name="The Broad Institute Genome Sequencing Center for Infectious Disease"/>
            <person name="Wu L."/>
            <person name="Ma J."/>
        </authorList>
    </citation>
    <scope>NUCLEOTIDE SEQUENCE [LARGE SCALE GENOMIC DNA]</scope>
    <source>
        <strain evidence="3">CGMCC 1.15643</strain>
    </source>
</reference>